<dbReference type="Proteomes" id="UP000008792">
    <property type="component" value="Unassembled WGS sequence"/>
</dbReference>
<evidence type="ECO:0000256" key="2">
    <source>
        <dbReference type="ARBA" id="ARBA00004123"/>
    </source>
</evidence>
<evidence type="ECO:0000313" key="8">
    <source>
        <dbReference type="Proteomes" id="UP000008792"/>
    </source>
</evidence>
<dbReference type="EMBL" id="CH940654">
    <property type="protein sequence ID" value="KRF78031.1"/>
    <property type="molecule type" value="Genomic_DNA"/>
</dbReference>
<dbReference type="OrthoDB" id="2136125at2759"/>
<keyword evidence="8" id="KW-1185">Reference proteome</keyword>
<dbReference type="AlphaFoldDB" id="A0A0Q9WAF7"/>
<dbReference type="PANTHER" id="PTHR33588">
    <property type="entry name" value="CILIA- AND FLAGELLA-ASSOCIATED PROTEIN 299"/>
    <property type="match status" value="1"/>
</dbReference>
<organism evidence="7 8">
    <name type="scientific">Drosophila virilis</name>
    <name type="common">Fruit fly</name>
    <dbReference type="NCBI Taxonomy" id="7244"/>
    <lineage>
        <taxon>Eukaryota</taxon>
        <taxon>Metazoa</taxon>
        <taxon>Ecdysozoa</taxon>
        <taxon>Arthropoda</taxon>
        <taxon>Hexapoda</taxon>
        <taxon>Insecta</taxon>
        <taxon>Pterygota</taxon>
        <taxon>Neoptera</taxon>
        <taxon>Endopterygota</taxon>
        <taxon>Diptera</taxon>
        <taxon>Brachycera</taxon>
        <taxon>Muscomorpha</taxon>
        <taxon>Ephydroidea</taxon>
        <taxon>Drosophilidae</taxon>
        <taxon>Drosophila</taxon>
    </lineage>
</organism>
<dbReference type="InterPro" id="IPR027887">
    <property type="entry name" value="DUF4464"/>
</dbReference>
<comment type="function">
    <text evidence="1">May be involved in spermatogenesis.</text>
</comment>
<protein>
    <recommendedName>
        <fullName evidence="4">Cilia- and flagella-associated protein 299</fullName>
    </recommendedName>
</protein>
<evidence type="ECO:0000256" key="5">
    <source>
        <dbReference type="ARBA" id="ARBA00022490"/>
    </source>
</evidence>
<sequence>MRWLSLAIAPMPQSMRRKSFMLCYLKGKDPALVALAEREERNMQKKLSTIIFIQMRQCSGFDTSGYIDYADSLRACSLHMLGATNWRLVFEERILLQPNRTHLSFYDWHSGTVHFNHSDNYEVMRFGTSLTFKHKGDHKIIPVTMVDSPHKDNVKRTFIRSPLYGCIILYDHIVRKPS</sequence>
<reference evidence="7 8" key="1">
    <citation type="journal article" date="2007" name="Nature">
        <title>Evolution of genes and genomes on the Drosophila phylogeny.</title>
        <authorList>
            <consortium name="Drosophila 12 Genomes Consortium"/>
            <person name="Clark A.G."/>
            <person name="Eisen M.B."/>
            <person name="Smith D.R."/>
            <person name="Bergman C.M."/>
            <person name="Oliver B."/>
            <person name="Markow T.A."/>
            <person name="Kaufman T.C."/>
            <person name="Kellis M."/>
            <person name="Gelbart W."/>
            <person name="Iyer V.N."/>
            <person name="Pollard D.A."/>
            <person name="Sackton T.B."/>
            <person name="Larracuente A.M."/>
            <person name="Singh N.D."/>
            <person name="Abad J.P."/>
            <person name="Abt D.N."/>
            <person name="Adryan B."/>
            <person name="Aguade M."/>
            <person name="Akashi H."/>
            <person name="Anderson W.W."/>
            <person name="Aquadro C.F."/>
            <person name="Ardell D.H."/>
            <person name="Arguello R."/>
            <person name="Artieri C.G."/>
            <person name="Barbash D.A."/>
            <person name="Barker D."/>
            <person name="Barsanti P."/>
            <person name="Batterham P."/>
            <person name="Batzoglou S."/>
            <person name="Begun D."/>
            <person name="Bhutkar A."/>
            <person name="Blanco E."/>
            <person name="Bosak S.A."/>
            <person name="Bradley R.K."/>
            <person name="Brand A.D."/>
            <person name="Brent M.R."/>
            <person name="Brooks A.N."/>
            <person name="Brown R.H."/>
            <person name="Butlin R.K."/>
            <person name="Caggese C."/>
            <person name="Calvi B.R."/>
            <person name="Bernardo de Carvalho A."/>
            <person name="Caspi A."/>
            <person name="Castrezana S."/>
            <person name="Celniker S.E."/>
            <person name="Chang J.L."/>
            <person name="Chapple C."/>
            <person name="Chatterji S."/>
            <person name="Chinwalla A."/>
            <person name="Civetta A."/>
            <person name="Clifton S.W."/>
            <person name="Comeron J.M."/>
            <person name="Costello J.C."/>
            <person name="Coyne J.A."/>
            <person name="Daub J."/>
            <person name="David R.G."/>
            <person name="Delcher A.L."/>
            <person name="Delehaunty K."/>
            <person name="Do C.B."/>
            <person name="Ebling H."/>
            <person name="Edwards K."/>
            <person name="Eickbush T."/>
            <person name="Evans J.D."/>
            <person name="Filipski A."/>
            <person name="Findeiss S."/>
            <person name="Freyhult E."/>
            <person name="Fulton L."/>
            <person name="Fulton R."/>
            <person name="Garcia A.C."/>
            <person name="Gardiner A."/>
            <person name="Garfield D.A."/>
            <person name="Garvin B.E."/>
            <person name="Gibson G."/>
            <person name="Gilbert D."/>
            <person name="Gnerre S."/>
            <person name="Godfrey J."/>
            <person name="Good R."/>
            <person name="Gotea V."/>
            <person name="Gravely B."/>
            <person name="Greenberg A.J."/>
            <person name="Griffiths-Jones S."/>
            <person name="Gross S."/>
            <person name="Guigo R."/>
            <person name="Gustafson E.A."/>
            <person name="Haerty W."/>
            <person name="Hahn M.W."/>
            <person name="Halligan D.L."/>
            <person name="Halpern A.L."/>
            <person name="Halter G.M."/>
            <person name="Han M.V."/>
            <person name="Heger A."/>
            <person name="Hillier L."/>
            <person name="Hinrichs A.S."/>
            <person name="Holmes I."/>
            <person name="Hoskins R.A."/>
            <person name="Hubisz M.J."/>
            <person name="Hultmark D."/>
            <person name="Huntley M.A."/>
            <person name="Jaffe D.B."/>
            <person name="Jagadeeshan S."/>
            <person name="Jeck W.R."/>
            <person name="Johnson J."/>
            <person name="Jones C.D."/>
            <person name="Jordan W.C."/>
            <person name="Karpen G.H."/>
            <person name="Kataoka E."/>
            <person name="Keightley P.D."/>
            <person name="Kheradpour P."/>
            <person name="Kirkness E.F."/>
            <person name="Koerich L.B."/>
            <person name="Kristiansen K."/>
            <person name="Kudrna D."/>
            <person name="Kulathinal R.J."/>
            <person name="Kumar S."/>
            <person name="Kwok R."/>
            <person name="Lander E."/>
            <person name="Langley C.H."/>
            <person name="Lapoint R."/>
            <person name="Lazzaro B.P."/>
            <person name="Lee S.J."/>
            <person name="Levesque L."/>
            <person name="Li R."/>
            <person name="Lin C.F."/>
            <person name="Lin M.F."/>
            <person name="Lindblad-Toh K."/>
            <person name="Llopart A."/>
            <person name="Long M."/>
            <person name="Low L."/>
            <person name="Lozovsky E."/>
            <person name="Lu J."/>
            <person name="Luo M."/>
            <person name="Machado C.A."/>
            <person name="Makalowski W."/>
            <person name="Marzo M."/>
            <person name="Matsuda M."/>
            <person name="Matzkin L."/>
            <person name="McAllister B."/>
            <person name="McBride C.S."/>
            <person name="McKernan B."/>
            <person name="McKernan K."/>
            <person name="Mendez-Lago M."/>
            <person name="Minx P."/>
            <person name="Mollenhauer M.U."/>
            <person name="Montooth K."/>
            <person name="Mount S.M."/>
            <person name="Mu X."/>
            <person name="Myers E."/>
            <person name="Negre B."/>
            <person name="Newfeld S."/>
            <person name="Nielsen R."/>
            <person name="Noor M.A."/>
            <person name="O'Grady P."/>
            <person name="Pachter L."/>
            <person name="Papaceit M."/>
            <person name="Parisi M.J."/>
            <person name="Parisi M."/>
            <person name="Parts L."/>
            <person name="Pedersen J.S."/>
            <person name="Pesole G."/>
            <person name="Phillippy A.M."/>
            <person name="Ponting C.P."/>
            <person name="Pop M."/>
            <person name="Porcelli D."/>
            <person name="Powell J.R."/>
            <person name="Prohaska S."/>
            <person name="Pruitt K."/>
            <person name="Puig M."/>
            <person name="Quesneville H."/>
            <person name="Ram K.R."/>
            <person name="Rand D."/>
            <person name="Rasmussen M.D."/>
            <person name="Reed L.K."/>
            <person name="Reenan R."/>
            <person name="Reily A."/>
            <person name="Remington K.A."/>
            <person name="Rieger T.T."/>
            <person name="Ritchie M.G."/>
            <person name="Robin C."/>
            <person name="Rogers Y.H."/>
            <person name="Rohde C."/>
            <person name="Rozas J."/>
            <person name="Rubenfield M.J."/>
            <person name="Ruiz A."/>
            <person name="Russo S."/>
            <person name="Salzberg S.L."/>
            <person name="Sanchez-Gracia A."/>
            <person name="Saranga D.J."/>
            <person name="Sato H."/>
            <person name="Schaeffer S.W."/>
            <person name="Schatz M.C."/>
            <person name="Schlenke T."/>
            <person name="Schwartz R."/>
            <person name="Segarra C."/>
            <person name="Singh R.S."/>
            <person name="Sirot L."/>
            <person name="Sirota M."/>
            <person name="Sisneros N.B."/>
            <person name="Smith C.D."/>
            <person name="Smith T.F."/>
            <person name="Spieth J."/>
            <person name="Stage D.E."/>
            <person name="Stark A."/>
            <person name="Stephan W."/>
            <person name="Strausberg R.L."/>
            <person name="Strempel S."/>
            <person name="Sturgill D."/>
            <person name="Sutton G."/>
            <person name="Sutton G.G."/>
            <person name="Tao W."/>
            <person name="Teichmann S."/>
            <person name="Tobari Y.N."/>
            <person name="Tomimura Y."/>
            <person name="Tsolas J.M."/>
            <person name="Valente V.L."/>
            <person name="Venter E."/>
            <person name="Venter J.C."/>
            <person name="Vicario S."/>
            <person name="Vieira F.G."/>
            <person name="Vilella A.J."/>
            <person name="Villasante A."/>
            <person name="Walenz B."/>
            <person name="Wang J."/>
            <person name="Wasserman M."/>
            <person name="Watts T."/>
            <person name="Wilson D."/>
            <person name="Wilson R.K."/>
            <person name="Wing R.A."/>
            <person name="Wolfner M.F."/>
            <person name="Wong A."/>
            <person name="Wong G.K."/>
            <person name="Wu C.I."/>
            <person name="Wu G."/>
            <person name="Yamamoto D."/>
            <person name="Yang H.P."/>
            <person name="Yang S.P."/>
            <person name="Yorke J.A."/>
            <person name="Yoshida K."/>
            <person name="Zdobnov E."/>
            <person name="Zhang P."/>
            <person name="Zhang Y."/>
            <person name="Zimin A.V."/>
            <person name="Baldwin J."/>
            <person name="Abdouelleil A."/>
            <person name="Abdulkadir J."/>
            <person name="Abebe A."/>
            <person name="Abera B."/>
            <person name="Abreu J."/>
            <person name="Acer S.C."/>
            <person name="Aftuck L."/>
            <person name="Alexander A."/>
            <person name="An P."/>
            <person name="Anderson E."/>
            <person name="Anderson S."/>
            <person name="Arachi H."/>
            <person name="Azer M."/>
            <person name="Bachantsang P."/>
            <person name="Barry A."/>
            <person name="Bayul T."/>
            <person name="Berlin A."/>
            <person name="Bessette D."/>
            <person name="Bloom T."/>
            <person name="Blye J."/>
            <person name="Boguslavskiy L."/>
            <person name="Bonnet C."/>
            <person name="Boukhgalter B."/>
            <person name="Bourzgui I."/>
            <person name="Brown A."/>
            <person name="Cahill P."/>
            <person name="Channer S."/>
            <person name="Cheshatsang Y."/>
            <person name="Chuda L."/>
            <person name="Citroen M."/>
            <person name="Collymore A."/>
            <person name="Cooke P."/>
            <person name="Costello M."/>
            <person name="D'Aco K."/>
            <person name="Daza R."/>
            <person name="De Haan G."/>
            <person name="DeGray S."/>
            <person name="DeMaso C."/>
            <person name="Dhargay N."/>
            <person name="Dooley K."/>
            <person name="Dooley E."/>
            <person name="Doricent M."/>
            <person name="Dorje P."/>
            <person name="Dorjee K."/>
            <person name="Dupes A."/>
            <person name="Elong R."/>
            <person name="Falk J."/>
            <person name="Farina A."/>
            <person name="Faro S."/>
            <person name="Ferguson D."/>
            <person name="Fisher S."/>
            <person name="Foley C.D."/>
            <person name="Franke A."/>
            <person name="Friedrich D."/>
            <person name="Gadbois L."/>
            <person name="Gearin G."/>
            <person name="Gearin C.R."/>
            <person name="Giannoukos G."/>
            <person name="Goode T."/>
            <person name="Graham J."/>
            <person name="Grandbois E."/>
            <person name="Grewal S."/>
            <person name="Gyaltsen K."/>
            <person name="Hafez N."/>
            <person name="Hagos B."/>
            <person name="Hall J."/>
            <person name="Henson C."/>
            <person name="Hollinger A."/>
            <person name="Honan T."/>
            <person name="Huard M.D."/>
            <person name="Hughes L."/>
            <person name="Hurhula B."/>
            <person name="Husby M.E."/>
            <person name="Kamat A."/>
            <person name="Kanga B."/>
            <person name="Kashin S."/>
            <person name="Khazanovich D."/>
            <person name="Kisner P."/>
            <person name="Lance K."/>
            <person name="Lara M."/>
            <person name="Lee W."/>
            <person name="Lennon N."/>
            <person name="Letendre F."/>
            <person name="LeVine R."/>
            <person name="Lipovsky A."/>
            <person name="Liu X."/>
            <person name="Liu J."/>
            <person name="Liu S."/>
            <person name="Lokyitsang T."/>
            <person name="Lokyitsang Y."/>
            <person name="Lubonja R."/>
            <person name="Lui A."/>
            <person name="MacDonald P."/>
            <person name="Magnisalis V."/>
            <person name="Maru K."/>
            <person name="Matthews C."/>
            <person name="McCusker W."/>
            <person name="McDonough S."/>
            <person name="Mehta T."/>
            <person name="Meldrim J."/>
            <person name="Meneus L."/>
            <person name="Mihai O."/>
            <person name="Mihalev A."/>
            <person name="Mihova T."/>
            <person name="Mittelman R."/>
            <person name="Mlenga V."/>
            <person name="Montmayeur A."/>
            <person name="Mulrain L."/>
            <person name="Navidi A."/>
            <person name="Naylor J."/>
            <person name="Negash T."/>
            <person name="Nguyen T."/>
            <person name="Nguyen N."/>
            <person name="Nicol R."/>
            <person name="Norbu C."/>
            <person name="Norbu N."/>
            <person name="Novod N."/>
            <person name="O'Neill B."/>
            <person name="Osman S."/>
            <person name="Markiewicz E."/>
            <person name="Oyono O.L."/>
            <person name="Patti C."/>
            <person name="Phunkhang P."/>
            <person name="Pierre F."/>
            <person name="Priest M."/>
            <person name="Raghuraman S."/>
            <person name="Rege F."/>
            <person name="Reyes R."/>
            <person name="Rise C."/>
            <person name="Rogov P."/>
            <person name="Ross K."/>
            <person name="Ryan E."/>
            <person name="Settipalli S."/>
            <person name="Shea T."/>
            <person name="Sherpa N."/>
            <person name="Shi L."/>
            <person name="Shih D."/>
            <person name="Sparrow T."/>
            <person name="Spaulding J."/>
            <person name="Stalker J."/>
            <person name="Stange-Thomann N."/>
            <person name="Stavropoulos S."/>
            <person name="Stone C."/>
            <person name="Strader C."/>
            <person name="Tesfaye S."/>
            <person name="Thomson T."/>
            <person name="Thoulutsang Y."/>
            <person name="Thoulutsang D."/>
            <person name="Topham K."/>
            <person name="Topping I."/>
            <person name="Tsamla T."/>
            <person name="Vassiliev H."/>
            <person name="Vo A."/>
            <person name="Wangchuk T."/>
            <person name="Wangdi T."/>
            <person name="Weiand M."/>
            <person name="Wilkinson J."/>
            <person name="Wilson A."/>
            <person name="Yadav S."/>
            <person name="Young G."/>
            <person name="Yu Q."/>
            <person name="Zembek L."/>
            <person name="Zhong D."/>
            <person name="Zimmer A."/>
            <person name="Zwirko Z."/>
            <person name="Jaffe D.B."/>
            <person name="Alvarez P."/>
            <person name="Brockman W."/>
            <person name="Butler J."/>
            <person name="Chin C."/>
            <person name="Gnerre S."/>
            <person name="Grabherr M."/>
            <person name="Kleber M."/>
            <person name="Mauceli E."/>
            <person name="MacCallum I."/>
        </authorList>
    </citation>
    <scope>NUCLEOTIDE SEQUENCE [LARGE SCALE GENOMIC DNA]</scope>
    <source>
        <strain evidence="8">Tucson 15010-1051.87</strain>
    </source>
</reference>
<dbReference type="Pfam" id="PF14713">
    <property type="entry name" value="DUF4464"/>
    <property type="match status" value="1"/>
</dbReference>
<dbReference type="GO" id="GO:0005634">
    <property type="term" value="C:nucleus"/>
    <property type="evidence" value="ECO:0007669"/>
    <property type="project" value="UniProtKB-SubCell"/>
</dbReference>
<evidence type="ECO:0000256" key="6">
    <source>
        <dbReference type="ARBA" id="ARBA00023242"/>
    </source>
</evidence>
<evidence type="ECO:0000313" key="7">
    <source>
        <dbReference type="EMBL" id="KRF78031.1"/>
    </source>
</evidence>
<accession>A0A0Q9WAF7</accession>
<evidence type="ECO:0000256" key="4">
    <source>
        <dbReference type="ARBA" id="ARBA00021436"/>
    </source>
</evidence>
<gene>
    <name evidence="7" type="primary">Dvir\GJ17871</name>
    <name evidence="7" type="ORF">Dvir_GJ17871</name>
</gene>
<comment type="subcellular location">
    <subcellularLocation>
        <location evidence="3">Cytoplasm</location>
    </subcellularLocation>
    <subcellularLocation>
        <location evidence="2">Nucleus</location>
    </subcellularLocation>
</comment>
<name>A0A0Q9WAF7_DROVI</name>
<keyword evidence="6" id="KW-0539">Nucleus</keyword>
<evidence type="ECO:0000256" key="1">
    <source>
        <dbReference type="ARBA" id="ARBA00003056"/>
    </source>
</evidence>
<dbReference type="PANTHER" id="PTHR33588:SF1">
    <property type="entry name" value="CILIA- AND FLAGELLA-ASSOCIATED PROTEIN 299"/>
    <property type="match status" value="1"/>
</dbReference>
<dbReference type="GO" id="GO:0005737">
    <property type="term" value="C:cytoplasm"/>
    <property type="evidence" value="ECO:0007669"/>
    <property type="project" value="UniProtKB-SubCell"/>
</dbReference>
<proteinExistence type="predicted"/>
<keyword evidence="5" id="KW-0963">Cytoplasm</keyword>
<evidence type="ECO:0000256" key="3">
    <source>
        <dbReference type="ARBA" id="ARBA00004496"/>
    </source>
</evidence>